<gene>
    <name evidence="3" type="primary">RDL2_1</name>
    <name evidence="3" type="ORF">V5O48_006899</name>
</gene>
<dbReference type="InterPro" id="IPR001763">
    <property type="entry name" value="Rhodanese-like_dom"/>
</dbReference>
<evidence type="ECO:0000259" key="2">
    <source>
        <dbReference type="PROSITE" id="PS50206"/>
    </source>
</evidence>
<dbReference type="SMART" id="SM00450">
    <property type="entry name" value="RHOD"/>
    <property type="match status" value="1"/>
</dbReference>
<comment type="caution">
    <text evidence="3">The sequence shown here is derived from an EMBL/GenBank/DDBJ whole genome shotgun (WGS) entry which is preliminary data.</text>
</comment>
<protein>
    <submittedName>
        <fullName evidence="3">Thiosulfate sulfurtransferase rdl2, mitochondrial</fullName>
    </submittedName>
</protein>
<feature type="domain" description="Rhodanese" evidence="2">
    <location>
        <begin position="72"/>
        <end position="169"/>
    </location>
</feature>
<reference evidence="3 4" key="1">
    <citation type="submission" date="2024-02" db="EMBL/GenBank/DDBJ databases">
        <title>A draft genome for the cacao thread blight pathogen Marasmius crinis-equi.</title>
        <authorList>
            <person name="Cohen S.P."/>
            <person name="Baruah I.K."/>
            <person name="Amoako-Attah I."/>
            <person name="Bukari Y."/>
            <person name="Meinhardt L.W."/>
            <person name="Bailey B.A."/>
        </authorList>
    </citation>
    <scope>NUCLEOTIDE SEQUENCE [LARGE SCALE GENOMIC DNA]</scope>
    <source>
        <strain evidence="3 4">GH-76</strain>
    </source>
</reference>
<sequence length="172" mass="19340">MFRSSLARIARPVALSASRSPRLVSPRVQSVRWQTTQTPPTKSNASSKKADDKDWDGRILTYNQLKPKTRSPSPDAYLIDVREPDEVIQGMIPSAVNLPLSILAESLDTPAEVFQTKHGFPKPQKDQEVTFYCRSGKRSASASDIAKRHGYSNIYNYEGSWLEWVSKEGKKD</sequence>
<organism evidence="3 4">
    <name type="scientific">Marasmius crinis-equi</name>
    <dbReference type="NCBI Taxonomy" id="585013"/>
    <lineage>
        <taxon>Eukaryota</taxon>
        <taxon>Fungi</taxon>
        <taxon>Dikarya</taxon>
        <taxon>Basidiomycota</taxon>
        <taxon>Agaricomycotina</taxon>
        <taxon>Agaricomycetes</taxon>
        <taxon>Agaricomycetidae</taxon>
        <taxon>Agaricales</taxon>
        <taxon>Marasmiineae</taxon>
        <taxon>Marasmiaceae</taxon>
        <taxon>Marasmius</taxon>
    </lineage>
</organism>
<dbReference type="EMBL" id="JBAHYK010000340">
    <property type="protein sequence ID" value="KAL0575054.1"/>
    <property type="molecule type" value="Genomic_DNA"/>
</dbReference>
<feature type="region of interest" description="Disordered" evidence="1">
    <location>
        <begin position="13"/>
        <end position="53"/>
    </location>
</feature>
<evidence type="ECO:0000313" key="4">
    <source>
        <dbReference type="Proteomes" id="UP001465976"/>
    </source>
</evidence>
<accession>A0ABR3FI50</accession>
<dbReference type="InterPro" id="IPR036873">
    <property type="entry name" value="Rhodanese-like_dom_sf"/>
</dbReference>
<dbReference type="PANTHER" id="PTHR44086:SF10">
    <property type="entry name" value="THIOSULFATE SULFURTRANSFERASE_RHODANESE-LIKE DOMAIN-CONTAINING PROTEIN 3"/>
    <property type="match status" value="1"/>
</dbReference>
<dbReference type="PANTHER" id="PTHR44086">
    <property type="entry name" value="THIOSULFATE SULFURTRANSFERASE RDL2, MITOCHONDRIAL-RELATED"/>
    <property type="match status" value="1"/>
</dbReference>
<dbReference type="SUPFAM" id="SSF52821">
    <property type="entry name" value="Rhodanese/Cell cycle control phosphatase"/>
    <property type="match status" value="1"/>
</dbReference>
<proteinExistence type="predicted"/>
<feature type="compositionally biased region" description="Polar residues" evidence="1">
    <location>
        <begin position="27"/>
        <end position="41"/>
    </location>
</feature>
<dbReference type="PROSITE" id="PS50206">
    <property type="entry name" value="RHODANESE_3"/>
    <property type="match status" value="1"/>
</dbReference>
<keyword evidence="4" id="KW-1185">Reference proteome</keyword>
<dbReference type="Gene3D" id="3.40.250.10">
    <property type="entry name" value="Rhodanese-like domain"/>
    <property type="match status" value="1"/>
</dbReference>
<name>A0ABR3FI50_9AGAR</name>
<dbReference type="Pfam" id="PF00581">
    <property type="entry name" value="Rhodanese"/>
    <property type="match status" value="1"/>
</dbReference>
<evidence type="ECO:0000313" key="3">
    <source>
        <dbReference type="EMBL" id="KAL0575054.1"/>
    </source>
</evidence>
<evidence type="ECO:0000256" key="1">
    <source>
        <dbReference type="SAM" id="MobiDB-lite"/>
    </source>
</evidence>
<dbReference type="Proteomes" id="UP001465976">
    <property type="component" value="Unassembled WGS sequence"/>
</dbReference>